<reference evidence="7 8" key="1">
    <citation type="submission" date="2021-06" db="EMBL/GenBank/DDBJ databases">
        <authorList>
            <person name="Palmer J.M."/>
        </authorList>
    </citation>
    <scope>NUCLEOTIDE SEQUENCE [LARGE SCALE GENOMIC DNA]</scope>
    <source>
        <strain evidence="8">if_2019</strain>
        <tissue evidence="7">Muscle</tissue>
    </source>
</reference>
<evidence type="ECO:0000256" key="3">
    <source>
        <dbReference type="ARBA" id="ARBA00022833"/>
    </source>
</evidence>
<keyword evidence="8" id="KW-1185">Reference proteome</keyword>
<evidence type="ECO:0000256" key="2">
    <source>
        <dbReference type="ARBA" id="ARBA00022771"/>
    </source>
</evidence>
<protein>
    <submittedName>
        <fullName evidence="7">Uncharacterized protein</fullName>
    </submittedName>
</protein>
<dbReference type="Proteomes" id="UP001482620">
    <property type="component" value="Unassembled WGS sequence"/>
</dbReference>
<dbReference type="SUPFAM" id="SSF57850">
    <property type="entry name" value="RING/U-box"/>
    <property type="match status" value="1"/>
</dbReference>
<gene>
    <name evidence="7" type="ORF">ILYODFUR_038264</name>
</gene>
<evidence type="ECO:0000259" key="6">
    <source>
        <dbReference type="PROSITE" id="PS50119"/>
    </source>
</evidence>
<evidence type="ECO:0000313" key="7">
    <source>
        <dbReference type="EMBL" id="MEQ2257779.1"/>
    </source>
</evidence>
<dbReference type="SMART" id="SM00336">
    <property type="entry name" value="BBOX"/>
    <property type="match status" value="1"/>
</dbReference>
<dbReference type="InterPro" id="IPR050143">
    <property type="entry name" value="TRIM/RBCC"/>
</dbReference>
<feature type="domain" description="B box-type" evidence="6">
    <location>
        <begin position="90"/>
        <end position="129"/>
    </location>
</feature>
<feature type="domain" description="RING-type" evidence="5">
    <location>
        <begin position="18"/>
        <end position="56"/>
    </location>
</feature>
<evidence type="ECO:0000256" key="4">
    <source>
        <dbReference type="PROSITE-ProRule" id="PRU00024"/>
    </source>
</evidence>
<keyword evidence="2 4" id="KW-0863">Zinc-finger</keyword>
<evidence type="ECO:0000256" key="1">
    <source>
        <dbReference type="ARBA" id="ARBA00022723"/>
    </source>
</evidence>
<dbReference type="Pfam" id="PF00643">
    <property type="entry name" value="zf-B_box"/>
    <property type="match status" value="1"/>
</dbReference>
<proteinExistence type="predicted"/>
<dbReference type="EMBL" id="JAHRIQ010113545">
    <property type="protein sequence ID" value="MEQ2257779.1"/>
    <property type="molecule type" value="Genomic_DNA"/>
</dbReference>
<comment type="caution">
    <text evidence="7">The sequence shown here is derived from an EMBL/GenBank/DDBJ whole genome shotgun (WGS) entry which is preliminary data.</text>
</comment>
<keyword evidence="3" id="KW-0862">Zinc</keyword>
<dbReference type="InterPro" id="IPR001841">
    <property type="entry name" value="Znf_RING"/>
</dbReference>
<dbReference type="PROSITE" id="PS50089">
    <property type="entry name" value="ZF_RING_2"/>
    <property type="match status" value="1"/>
</dbReference>
<dbReference type="SUPFAM" id="SSF57845">
    <property type="entry name" value="B-box zinc-binding domain"/>
    <property type="match status" value="1"/>
</dbReference>
<dbReference type="Gene3D" id="3.30.160.60">
    <property type="entry name" value="Classic Zinc Finger"/>
    <property type="match status" value="1"/>
</dbReference>
<dbReference type="InterPro" id="IPR013083">
    <property type="entry name" value="Znf_RING/FYVE/PHD"/>
</dbReference>
<dbReference type="SMART" id="SM00184">
    <property type="entry name" value="RING"/>
    <property type="match status" value="1"/>
</dbReference>
<keyword evidence="1" id="KW-0479">Metal-binding</keyword>
<dbReference type="PROSITE" id="PS50119">
    <property type="entry name" value="ZF_BBOX"/>
    <property type="match status" value="1"/>
</dbReference>
<feature type="non-terminal residue" evidence="7">
    <location>
        <position position="137"/>
    </location>
</feature>
<dbReference type="Pfam" id="PF13920">
    <property type="entry name" value="zf-C3HC4_3"/>
    <property type="match status" value="1"/>
</dbReference>
<dbReference type="Gene3D" id="3.30.40.10">
    <property type="entry name" value="Zinc/RING finger domain, C3HC4 (zinc finger)"/>
    <property type="match status" value="1"/>
</dbReference>
<organism evidence="7 8">
    <name type="scientific">Ilyodon furcidens</name>
    <name type="common">goldbreast splitfin</name>
    <dbReference type="NCBI Taxonomy" id="33524"/>
    <lineage>
        <taxon>Eukaryota</taxon>
        <taxon>Metazoa</taxon>
        <taxon>Chordata</taxon>
        <taxon>Craniata</taxon>
        <taxon>Vertebrata</taxon>
        <taxon>Euteleostomi</taxon>
        <taxon>Actinopterygii</taxon>
        <taxon>Neopterygii</taxon>
        <taxon>Teleostei</taxon>
        <taxon>Neoteleostei</taxon>
        <taxon>Acanthomorphata</taxon>
        <taxon>Ovalentaria</taxon>
        <taxon>Atherinomorphae</taxon>
        <taxon>Cyprinodontiformes</taxon>
        <taxon>Goodeidae</taxon>
        <taxon>Ilyodon</taxon>
    </lineage>
</organism>
<dbReference type="InterPro" id="IPR000315">
    <property type="entry name" value="Znf_B-box"/>
</dbReference>
<evidence type="ECO:0000259" key="5">
    <source>
        <dbReference type="PROSITE" id="PS50089"/>
    </source>
</evidence>
<sequence length="137" mass="15596">MDAEMLDDSLPLRQDLTCPICQGIFKDPVLLPCTHSFCRECQKRSWQFNKTCPVCRVPFEEGQAISNRALNDASESFLRQANLRPVQNAPNEEVCNLHLKPLELYCEKDEEPLCVDCVSQHSTHRLLSLKDATGMCK</sequence>
<dbReference type="PANTHER" id="PTHR24103">
    <property type="entry name" value="E3 UBIQUITIN-PROTEIN LIGASE TRIM"/>
    <property type="match status" value="1"/>
</dbReference>
<evidence type="ECO:0000313" key="8">
    <source>
        <dbReference type="Proteomes" id="UP001482620"/>
    </source>
</evidence>
<name>A0ABV0VKJ0_9TELE</name>
<accession>A0ABV0VKJ0</accession>